<feature type="transmembrane region" description="Helical" evidence="7">
    <location>
        <begin position="6"/>
        <end position="29"/>
    </location>
</feature>
<reference evidence="8" key="2">
    <citation type="submission" date="2021-04" db="EMBL/GenBank/DDBJ databases">
        <authorList>
            <person name="Gilroy R."/>
        </authorList>
    </citation>
    <scope>NUCLEOTIDE SEQUENCE</scope>
    <source>
        <strain evidence="8">14975</strain>
    </source>
</reference>
<evidence type="ECO:0000313" key="8">
    <source>
        <dbReference type="EMBL" id="HIX19511.1"/>
    </source>
</evidence>
<dbReference type="GO" id="GO:0006508">
    <property type="term" value="P:proteolysis"/>
    <property type="evidence" value="ECO:0007669"/>
    <property type="project" value="UniProtKB-KW"/>
</dbReference>
<protein>
    <submittedName>
        <fullName evidence="8">M50 family metallopeptidase</fullName>
    </submittedName>
</protein>
<dbReference type="EMBL" id="DXFQ01000046">
    <property type="protein sequence ID" value="HIX19511.1"/>
    <property type="molecule type" value="Genomic_DNA"/>
</dbReference>
<reference evidence="8" key="1">
    <citation type="journal article" date="2021" name="PeerJ">
        <title>Extensive microbial diversity within the chicken gut microbiome revealed by metagenomics and culture.</title>
        <authorList>
            <person name="Gilroy R."/>
            <person name="Ravi A."/>
            <person name="Getino M."/>
            <person name="Pursley I."/>
            <person name="Horton D.L."/>
            <person name="Alikhan N.F."/>
            <person name="Baker D."/>
            <person name="Gharbi K."/>
            <person name="Hall N."/>
            <person name="Watson M."/>
            <person name="Adriaenssens E.M."/>
            <person name="Foster-Nyarko E."/>
            <person name="Jarju S."/>
            <person name="Secka A."/>
            <person name="Antonio M."/>
            <person name="Oren A."/>
            <person name="Chaudhuri R.R."/>
            <person name="La Ragione R."/>
            <person name="Hildebrand F."/>
            <person name="Pallen M.J."/>
        </authorList>
    </citation>
    <scope>NUCLEOTIDE SEQUENCE</scope>
    <source>
        <strain evidence="8">14975</strain>
    </source>
</reference>
<evidence type="ECO:0000256" key="6">
    <source>
        <dbReference type="ARBA" id="ARBA00023049"/>
    </source>
</evidence>
<dbReference type="InterPro" id="IPR049500">
    <property type="entry name" value="Peptidase_M50B-like"/>
</dbReference>
<keyword evidence="7" id="KW-1133">Transmembrane helix</keyword>
<proteinExistence type="inferred from homology"/>
<dbReference type="GO" id="GO:0008237">
    <property type="term" value="F:metallopeptidase activity"/>
    <property type="evidence" value="ECO:0007669"/>
    <property type="project" value="UniProtKB-KW"/>
</dbReference>
<evidence type="ECO:0000256" key="1">
    <source>
        <dbReference type="ARBA" id="ARBA00001947"/>
    </source>
</evidence>
<feature type="transmembrane region" description="Helical" evidence="7">
    <location>
        <begin position="94"/>
        <end position="113"/>
    </location>
</feature>
<sequence length="229" mass="23797">MIRLRLFRIPVAVAPSLWAALAAAALLFGSRSVADVLIFMAASLLCLLLHELGHALVGRALGGGHPVILLSAAGCGCLHADARLSRTGSIITSLAGPLAGLLPALLALLLMAGGEADVLRRASEVLCGRDPALSGAAGQGIACAVGDILLPVSFWWSLFNLLPVIPLDGGRLLAEVLRSPALAQRISRAASCTLALALLFTKLWPFSLLLVCLAFSCRKRQGAERRQAG</sequence>
<feature type="transmembrane region" description="Helical" evidence="7">
    <location>
        <begin position="194"/>
        <end position="216"/>
    </location>
</feature>
<keyword evidence="5" id="KW-0862">Zinc</keyword>
<evidence type="ECO:0000256" key="3">
    <source>
        <dbReference type="ARBA" id="ARBA00022670"/>
    </source>
</evidence>
<dbReference type="PANTHER" id="PTHR39188:SF3">
    <property type="entry name" value="STAGE IV SPORULATION PROTEIN FB"/>
    <property type="match status" value="1"/>
</dbReference>
<keyword evidence="3" id="KW-0645">Protease</keyword>
<evidence type="ECO:0000256" key="4">
    <source>
        <dbReference type="ARBA" id="ARBA00022801"/>
    </source>
</evidence>
<dbReference type="AlphaFoldDB" id="A0A9D1VAG3"/>
<comment type="caution">
    <text evidence="8">The sequence shown here is derived from an EMBL/GenBank/DDBJ whole genome shotgun (WGS) entry which is preliminary data.</text>
</comment>
<organism evidence="8 9">
    <name type="scientific">Candidatus Akkermansia intestinigallinarum</name>
    <dbReference type="NCBI Taxonomy" id="2838431"/>
    <lineage>
        <taxon>Bacteria</taxon>
        <taxon>Pseudomonadati</taxon>
        <taxon>Verrucomicrobiota</taxon>
        <taxon>Verrucomicrobiia</taxon>
        <taxon>Verrucomicrobiales</taxon>
        <taxon>Akkermansiaceae</taxon>
        <taxon>Akkermansia</taxon>
    </lineage>
</organism>
<evidence type="ECO:0000256" key="5">
    <source>
        <dbReference type="ARBA" id="ARBA00022833"/>
    </source>
</evidence>
<keyword evidence="7" id="KW-0472">Membrane</keyword>
<evidence type="ECO:0000256" key="2">
    <source>
        <dbReference type="ARBA" id="ARBA00007931"/>
    </source>
</evidence>
<comment type="similarity">
    <text evidence="2">Belongs to the peptidase M50B family.</text>
</comment>
<evidence type="ECO:0000256" key="7">
    <source>
        <dbReference type="SAM" id="Phobius"/>
    </source>
</evidence>
<dbReference type="PANTHER" id="PTHR39188">
    <property type="entry name" value="MEMBRANE-ASSOCIATED ZINC METALLOPROTEASE M50B"/>
    <property type="match status" value="1"/>
</dbReference>
<name>A0A9D1VAG3_9BACT</name>
<evidence type="ECO:0000313" key="9">
    <source>
        <dbReference type="Proteomes" id="UP000823964"/>
    </source>
</evidence>
<keyword evidence="7" id="KW-0812">Transmembrane</keyword>
<feature type="transmembrane region" description="Helical" evidence="7">
    <location>
        <begin position="63"/>
        <end position="82"/>
    </location>
</feature>
<comment type="cofactor">
    <cofactor evidence="1">
        <name>Zn(2+)</name>
        <dbReference type="ChEBI" id="CHEBI:29105"/>
    </cofactor>
</comment>
<keyword evidence="6" id="KW-0482">Metalloprotease</keyword>
<dbReference type="Proteomes" id="UP000823964">
    <property type="component" value="Unassembled WGS sequence"/>
</dbReference>
<keyword evidence="4" id="KW-0378">Hydrolase</keyword>
<dbReference type="Pfam" id="PF13398">
    <property type="entry name" value="Peptidase_M50B"/>
    <property type="match status" value="1"/>
</dbReference>
<accession>A0A9D1VAG3</accession>
<gene>
    <name evidence="8" type="ORF">H9862_02780</name>
</gene>